<sequence>MGSIYLLLEALLYWLRLSFVHTAQTLLRDHYYPNFDLLSWLPFSAPNLPQIPSYLRRLFTSPGTIFFRLARMLTHTDDSTHFVVIYTP</sequence>
<dbReference type="GeneID" id="64667079"/>
<feature type="signal peptide" evidence="1">
    <location>
        <begin position="1"/>
        <end position="22"/>
    </location>
</feature>
<dbReference type="AlphaFoldDB" id="A0AAD4DSI3"/>
<dbReference type="Proteomes" id="UP001195769">
    <property type="component" value="Unassembled WGS sequence"/>
</dbReference>
<evidence type="ECO:0000313" key="2">
    <source>
        <dbReference type="EMBL" id="KAG1893026.1"/>
    </source>
</evidence>
<evidence type="ECO:0008006" key="4">
    <source>
        <dbReference type="Google" id="ProtNLM"/>
    </source>
</evidence>
<organism evidence="2 3">
    <name type="scientific">Suillus fuscotomentosus</name>
    <dbReference type="NCBI Taxonomy" id="1912939"/>
    <lineage>
        <taxon>Eukaryota</taxon>
        <taxon>Fungi</taxon>
        <taxon>Dikarya</taxon>
        <taxon>Basidiomycota</taxon>
        <taxon>Agaricomycotina</taxon>
        <taxon>Agaricomycetes</taxon>
        <taxon>Agaricomycetidae</taxon>
        <taxon>Boletales</taxon>
        <taxon>Suillineae</taxon>
        <taxon>Suillaceae</taxon>
        <taxon>Suillus</taxon>
    </lineage>
</organism>
<keyword evidence="1" id="KW-0732">Signal</keyword>
<name>A0AAD4DSI3_9AGAM</name>
<feature type="chain" id="PRO_5042030618" description="Secreted protein" evidence="1">
    <location>
        <begin position="23"/>
        <end position="88"/>
    </location>
</feature>
<reference evidence="2" key="1">
    <citation type="journal article" date="2020" name="New Phytol.">
        <title>Comparative genomics reveals dynamic genome evolution in host specialist ectomycorrhizal fungi.</title>
        <authorList>
            <person name="Lofgren L.A."/>
            <person name="Nguyen N.H."/>
            <person name="Vilgalys R."/>
            <person name="Ruytinx J."/>
            <person name="Liao H.L."/>
            <person name="Branco S."/>
            <person name="Kuo A."/>
            <person name="LaButti K."/>
            <person name="Lipzen A."/>
            <person name="Andreopoulos W."/>
            <person name="Pangilinan J."/>
            <person name="Riley R."/>
            <person name="Hundley H."/>
            <person name="Na H."/>
            <person name="Barry K."/>
            <person name="Grigoriev I.V."/>
            <person name="Stajich J.E."/>
            <person name="Kennedy P.G."/>
        </authorList>
    </citation>
    <scope>NUCLEOTIDE SEQUENCE</scope>
    <source>
        <strain evidence="2">FC203</strain>
    </source>
</reference>
<dbReference type="RefSeq" id="XP_041218602.1">
    <property type="nucleotide sequence ID" value="XM_041372781.1"/>
</dbReference>
<protein>
    <recommendedName>
        <fullName evidence="4">Secreted protein</fullName>
    </recommendedName>
</protein>
<dbReference type="EMBL" id="JABBWK010000110">
    <property type="protein sequence ID" value="KAG1893026.1"/>
    <property type="molecule type" value="Genomic_DNA"/>
</dbReference>
<evidence type="ECO:0000256" key="1">
    <source>
        <dbReference type="SAM" id="SignalP"/>
    </source>
</evidence>
<evidence type="ECO:0000313" key="3">
    <source>
        <dbReference type="Proteomes" id="UP001195769"/>
    </source>
</evidence>
<comment type="caution">
    <text evidence="2">The sequence shown here is derived from an EMBL/GenBank/DDBJ whole genome shotgun (WGS) entry which is preliminary data.</text>
</comment>
<proteinExistence type="predicted"/>
<keyword evidence="3" id="KW-1185">Reference proteome</keyword>
<gene>
    <name evidence="2" type="ORF">F5891DRAFT_68433</name>
</gene>
<accession>A0AAD4DSI3</accession>